<keyword evidence="2 4" id="KW-0863">Zinc-finger</keyword>
<dbReference type="Proteomes" id="UP001139887">
    <property type="component" value="Unassembled WGS sequence"/>
</dbReference>
<gene>
    <name evidence="8" type="ORF">IWW36_004232</name>
</gene>
<dbReference type="SMART" id="SM00249">
    <property type="entry name" value="PHD"/>
    <property type="match status" value="1"/>
</dbReference>
<feature type="domain" description="PHD-type" evidence="6">
    <location>
        <begin position="158"/>
        <end position="208"/>
    </location>
</feature>
<dbReference type="GO" id="GO:0044027">
    <property type="term" value="P:negative regulation of gene expression via chromosomal CpG island methylation"/>
    <property type="evidence" value="ECO:0007669"/>
    <property type="project" value="TreeGrafter"/>
</dbReference>
<dbReference type="GO" id="GO:0016567">
    <property type="term" value="P:protein ubiquitination"/>
    <property type="evidence" value="ECO:0007669"/>
    <property type="project" value="TreeGrafter"/>
</dbReference>
<evidence type="ECO:0000256" key="1">
    <source>
        <dbReference type="ARBA" id="ARBA00022723"/>
    </source>
</evidence>
<dbReference type="InterPro" id="IPR029071">
    <property type="entry name" value="Ubiquitin-like_domsf"/>
</dbReference>
<dbReference type="Pfam" id="PF00240">
    <property type="entry name" value="ubiquitin"/>
    <property type="match status" value="1"/>
</dbReference>
<dbReference type="PANTHER" id="PTHR14140:SF27">
    <property type="entry name" value="OS04G0289800 PROTEIN"/>
    <property type="match status" value="1"/>
</dbReference>
<dbReference type="GO" id="GO:0061630">
    <property type="term" value="F:ubiquitin protein ligase activity"/>
    <property type="evidence" value="ECO:0007669"/>
    <property type="project" value="TreeGrafter"/>
</dbReference>
<dbReference type="PROSITE" id="PS50053">
    <property type="entry name" value="UBIQUITIN_2"/>
    <property type="match status" value="1"/>
</dbReference>
<keyword evidence="3" id="KW-0862">Zinc</keyword>
<dbReference type="InterPro" id="IPR019787">
    <property type="entry name" value="Znf_PHD-finger"/>
</dbReference>
<feature type="region of interest" description="Disordered" evidence="5">
    <location>
        <begin position="86"/>
        <end position="120"/>
    </location>
</feature>
<keyword evidence="1" id="KW-0479">Metal-binding</keyword>
<organism evidence="8 9">
    <name type="scientific">Coemansia brasiliensis</name>
    <dbReference type="NCBI Taxonomy" id="2650707"/>
    <lineage>
        <taxon>Eukaryota</taxon>
        <taxon>Fungi</taxon>
        <taxon>Fungi incertae sedis</taxon>
        <taxon>Zoopagomycota</taxon>
        <taxon>Kickxellomycotina</taxon>
        <taxon>Kickxellomycetes</taxon>
        <taxon>Kickxellales</taxon>
        <taxon>Kickxellaceae</taxon>
        <taxon>Coemansia</taxon>
    </lineage>
</organism>
<keyword evidence="9" id="KW-1185">Reference proteome</keyword>
<proteinExistence type="predicted"/>
<feature type="non-terminal residue" evidence="8">
    <location>
        <position position="212"/>
    </location>
</feature>
<comment type="caution">
    <text evidence="8">The sequence shown here is derived from an EMBL/GenBank/DDBJ whole genome shotgun (WGS) entry which is preliminary data.</text>
</comment>
<evidence type="ECO:0000256" key="4">
    <source>
        <dbReference type="PROSITE-ProRule" id="PRU00146"/>
    </source>
</evidence>
<evidence type="ECO:0000313" key="9">
    <source>
        <dbReference type="Proteomes" id="UP001139887"/>
    </source>
</evidence>
<reference evidence="8" key="1">
    <citation type="submission" date="2022-07" db="EMBL/GenBank/DDBJ databases">
        <title>Phylogenomic reconstructions and comparative analyses of Kickxellomycotina fungi.</title>
        <authorList>
            <person name="Reynolds N.K."/>
            <person name="Stajich J.E."/>
            <person name="Barry K."/>
            <person name="Grigoriev I.V."/>
            <person name="Crous P."/>
            <person name="Smith M.E."/>
        </authorList>
    </citation>
    <scope>NUCLEOTIDE SEQUENCE</scope>
    <source>
        <strain evidence="8">NRRL 1566</strain>
    </source>
</reference>
<evidence type="ECO:0000259" key="7">
    <source>
        <dbReference type="PROSITE" id="PS50053"/>
    </source>
</evidence>
<dbReference type="OrthoDB" id="2270193at2759"/>
<dbReference type="InterPro" id="IPR001965">
    <property type="entry name" value="Znf_PHD"/>
</dbReference>
<sequence>MRIRIKPSSGDQVFVYIAVARTEKVEAAREKAAQALEEEYGKPFPANKLSLIYRGKQMADGMSLFDYGVSHGDTFISYIKLQHTEQEDTDEDVQTPDSAGASKAGDKGKASASPVSQSSGTAISDIAEQGVEAAAVTGNNAEIKCIYCDNSLTSECKHCGCKYCGKKDDEHHTLACDECGLFFHMRCLPEPLTVVPEGDWYCEFCKNDPNLV</sequence>
<feature type="domain" description="Ubiquitin-like" evidence="7">
    <location>
        <begin position="1"/>
        <end position="80"/>
    </location>
</feature>
<dbReference type="EMBL" id="JANBUW010000477">
    <property type="protein sequence ID" value="KAJ2846693.1"/>
    <property type="molecule type" value="Genomic_DNA"/>
</dbReference>
<dbReference type="PANTHER" id="PTHR14140">
    <property type="entry name" value="E3 UBIQUITIN-PROTEIN LIGASE UHRF-RELATED"/>
    <property type="match status" value="1"/>
</dbReference>
<dbReference type="SUPFAM" id="SSF54236">
    <property type="entry name" value="Ubiquitin-like"/>
    <property type="match status" value="1"/>
</dbReference>
<dbReference type="Gene3D" id="3.10.20.90">
    <property type="entry name" value="Phosphatidylinositol 3-kinase Catalytic Subunit, Chain A, domain 1"/>
    <property type="match status" value="1"/>
</dbReference>
<accession>A0A9W8I6B6</accession>
<dbReference type="InterPro" id="IPR011011">
    <property type="entry name" value="Znf_FYVE_PHD"/>
</dbReference>
<evidence type="ECO:0000256" key="5">
    <source>
        <dbReference type="SAM" id="MobiDB-lite"/>
    </source>
</evidence>
<name>A0A9W8I6B6_9FUNG</name>
<evidence type="ECO:0000313" key="8">
    <source>
        <dbReference type="EMBL" id="KAJ2846693.1"/>
    </source>
</evidence>
<dbReference type="PROSITE" id="PS50016">
    <property type="entry name" value="ZF_PHD_2"/>
    <property type="match status" value="1"/>
</dbReference>
<dbReference type="SUPFAM" id="SSF57903">
    <property type="entry name" value="FYVE/PHD zinc finger"/>
    <property type="match status" value="1"/>
</dbReference>
<dbReference type="AlphaFoldDB" id="A0A9W8I6B6"/>
<evidence type="ECO:0000256" key="2">
    <source>
        <dbReference type="ARBA" id="ARBA00022771"/>
    </source>
</evidence>
<dbReference type="Pfam" id="PF00628">
    <property type="entry name" value="PHD"/>
    <property type="match status" value="1"/>
</dbReference>
<dbReference type="GO" id="GO:0008270">
    <property type="term" value="F:zinc ion binding"/>
    <property type="evidence" value="ECO:0007669"/>
    <property type="project" value="UniProtKB-KW"/>
</dbReference>
<dbReference type="InterPro" id="IPR045134">
    <property type="entry name" value="UHRF1/2-like"/>
</dbReference>
<dbReference type="CDD" id="cd17039">
    <property type="entry name" value="Ubl_ubiquitin_like"/>
    <property type="match status" value="1"/>
</dbReference>
<evidence type="ECO:0000256" key="3">
    <source>
        <dbReference type="ARBA" id="ARBA00022833"/>
    </source>
</evidence>
<dbReference type="InterPro" id="IPR000626">
    <property type="entry name" value="Ubiquitin-like_dom"/>
</dbReference>
<dbReference type="Gene3D" id="2.30.30.1150">
    <property type="match status" value="1"/>
</dbReference>
<evidence type="ECO:0000259" key="6">
    <source>
        <dbReference type="PROSITE" id="PS50016"/>
    </source>
</evidence>
<protein>
    <submittedName>
        <fullName evidence="8">Uncharacterized protein</fullName>
    </submittedName>
</protein>